<evidence type="ECO:0000256" key="3">
    <source>
        <dbReference type="ARBA" id="ARBA00022692"/>
    </source>
</evidence>
<name>A0A1J5T0I2_9ARCH</name>
<dbReference type="GO" id="GO:0015171">
    <property type="term" value="F:amino acid transmembrane transporter activity"/>
    <property type="evidence" value="ECO:0007669"/>
    <property type="project" value="TreeGrafter"/>
</dbReference>
<evidence type="ECO:0000313" key="7">
    <source>
        <dbReference type="EMBL" id="OIR13699.1"/>
    </source>
</evidence>
<keyword evidence="2" id="KW-1003">Cell membrane</keyword>
<comment type="subcellular location">
    <subcellularLocation>
        <location evidence="1">Cell membrane</location>
        <topology evidence="1">Multi-pass membrane protein</topology>
    </subcellularLocation>
</comment>
<feature type="transmembrane region" description="Helical" evidence="6">
    <location>
        <begin position="146"/>
        <end position="168"/>
    </location>
</feature>
<protein>
    <recommendedName>
        <fullName evidence="9">Amino acid transporter</fullName>
    </recommendedName>
</protein>
<reference evidence="7 8" key="1">
    <citation type="submission" date="2016-08" db="EMBL/GenBank/DDBJ databases">
        <title>New Insights into Marine Group III Euryarchaeota, from dark to light.</title>
        <authorList>
            <person name="Haro-Moreno J.M."/>
            <person name="Rodriguez-Valera F."/>
            <person name="Lopez-Garcia P."/>
            <person name="Moreira D."/>
            <person name="Martin-Cuadrado A.B."/>
        </authorList>
    </citation>
    <scope>NUCLEOTIDE SEQUENCE [LARGE SCALE GENOMIC DNA]</scope>
    <source>
        <strain evidence="7">CG-Epi6</strain>
    </source>
</reference>
<dbReference type="InterPro" id="IPR001123">
    <property type="entry name" value="LeuE-type"/>
</dbReference>
<evidence type="ECO:0000256" key="2">
    <source>
        <dbReference type="ARBA" id="ARBA00022475"/>
    </source>
</evidence>
<keyword evidence="3 6" id="KW-0812">Transmembrane</keyword>
<evidence type="ECO:0000256" key="4">
    <source>
        <dbReference type="ARBA" id="ARBA00022989"/>
    </source>
</evidence>
<feature type="transmembrane region" description="Helical" evidence="6">
    <location>
        <begin position="68"/>
        <end position="86"/>
    </location>
</feature>
<sequence length="201" mass="22247">MNGAFVSGFFLSFSLILAIGPQNAFVLRQGLLRQHVFPIAVFCTISDIILILLGIFGFGSIISSFEDFSQYMFIIGGIWLSGYGILRLKGAYMADSFLEASKEEVSDLKLVLMNCAVLTWLNPHVYIDTLILIGTVSIRFEDTVQFGMGACLASILFFFSLAFGARILSPLMSSKKAWQILDVIIALVMFTLAYSMFLESL</sequence>
<gene>
    <name evidence="7" type="ORF">BEU03_01945</name>
</gene>
<evidence type="ECO:0008006" key="9">
    <source>
        <dbReference type="Google" id="ProtNLM"/>
    </source>
</evidence>
<evidence type="ECO:0000256" key="5">
    <source>
        <dbReference type="ARBA" id="ARBA00023136"/>
    </source>
</evidence>
<evidence type="ECO:0000313" key="8">
    <source>
        <dbReference type="Proteomes" id="UP000183403"/>
    </source>
</evidence>
<dbReference type="EMBL" id="MIYV01000006">
    <property type="protein sequence ID" value="OIR13699.1"/>
    <property type="molecule type" value="Genomic_DNA"/>
</dbReference>
<feature type="transmembrane region" description="Helical" evidence="6">
    <location>
        <begin position="6"/>
        <end position="27"/>
    </location>
</feature>
<keyword evidence="5 6" id="KW-0472">Membrane</keyword>
<dbReference type="PANTHER" id="PTHR30086:SF20">
    <property type="entry name" value="ARGININE EXPORTER PROTEIN ARGO-RELATED"/>
    <property type="match status" value="1"/>
</dbReference>
<evidence type="ECO:0000256" key="1">
    <source>
        <dbReference type="ARBA" id="ARBA00004651"/>
    </source>
</evidence>
<comment type="caution">
    <text evidence="7">The sequence shown here is derived from an EMBL/GenBank/DDBJ whole genome shotgun (WGS) entry which is preliminary data.</text>
</comment>
<evidence type="ECO:0000256" key="6">
    <source>
        <dbReference type="SAM" id="Phobius"/>
    </source>
</evidence>
<feature type="transmembrane region" description="Helical" evidence="6">
    <location>
        <begin position="180"/>
        <end position="198"/>
    </location>
</feature>
<dbReference type="PANTHER" id="PTHR30086">
    <property type="entry name" value="ARGININE EXPORTER PROTEIN ARGO"/>
    <property type="match status" value="1"/>
</dbReference>
<dbReference type="GO" id="GO:0005886">
    <property type="term" value="C:plasma membrane"/>
    <property type="evidence" value="ECO:0007669"/>
    <property type="project" value="UniProtKB-SubCell"/>
</dbReference>
<dbReference type="AlphaFoldDB" id="A0A1J5T0I2"/>
<keyword evidence="4 6" id="KW-1133">Transmembrane helix</keyword>
<proteinExistence type="predicted"/>
<accession>A0A1J5T0I2</accession>
<feature type="transmembrane region" description="Helical" evidence="6">
    <location>
        <begin position="39"/>
        <end position="62"/>
    </location>
</feature>
<dbReference type="Proteomes" id="UP000183403">
    <property type="component" value="Unassembled WGS sequence"/>
</dbReference>
<organism evidence="7 8">
    <name type="scientific">Marine Group III euryarchaeote CG-Epi6</name>
    <dbReference type="NCBI Taxonomy" id="1889000"/>
    <lineage>
        <taxon>Archaea</taxon>
        <taxon>Methanobacteriati</taxon>
        <taxon>Thermoplasmatota</taxon>
        <taxon>Thermoplasmata</taxon>
        <taxon>Candidatus Thermoprofundales</taxon>
    </lineage>
</organism>
<dbReference type="Pfam" id="PF01810">
    <property type="entry name" value="LysE"/>
    <property type="match status" value="1"/>
</dbReference>